<dbReference type="PANTHER" id="PTHR37540">
    <property type="entry name" value="TRANSCRIPTION FACTOR (ACR-2), PUTATIVE-RELATED-RELATED"/>
    <property type="match status" value="1"/>
</dbReference>
<evidence type="ECO:0008006" key="3">
    <source>
        <dbReference type="Google" id="ProtNLM"/>
    </source>
</evidence>
<sequence>MPSARRKKTTGHGGLTFVNVQHPDDIRLKCNQTMIRSGAMAAIGLTRRKRPRPVTIELEVKEDVQYGHVSRQDTHRDVHVIVSRESTGSANVEPRLPSIAAALPHLGHFAVEPDRRARELLSFMEGEASYIYRPFRAEWFNMAVLEPSAYYLCLANAALFLNQFLTGHGGLEYTDCVESSKYYGLCLSRVTGQLADRSHGITQGLITTVLGFVCHNLSLGNWDRCDMHLEGLERIISARGGFHSLGPYVPYFASWFDVSNAAVHDRPPRFLAPGTVEDGPAQHEILSEAMSDVISQLTRTAPHLSSLGDCLTALARVASYCKKNTNQPGFWEGGPKAANLIGPVAHLALHIPRFSLDLHSAGKVAEQDIILHEAARLALLVFIAALKQAFTLTADEIIPLTGRLEYMSSLMDRISGFPELRLWVNVVCACSTGHHVSRHQILEIRRAMRDLHLLDSQDVLGKMKDLIWVPHLFKTIELQIDEDESGACAPTTKLTSLDISTG</sequence>
<evidence type="ECO:0000256" key="1">
    <source>
        <dbReference type="ARBA" id="ARBA00023242"/>
    </source>
</evidence>
<dbReference type="AlphaFoldDB" id="A0A0B7JX68"/>
<dbReference type="Pfam" id="PF11951">
    <property type="entry name" value="Fungal_trans_2"/>
    <property type="match status" value="1"/>
</dbReference>
<protein>
    <recommendedName>
        <fullName evidence="3">Transcription factor domain-containing protein</fullName>
    </recommendedName>
</protein>
<proteinExistence type="predicted"/>
<evidence type="ECO:0000313" key="2">
    <source>
        <dbReference type="EMBL" id="CEO47842.1"/>
    </source>
</evidence>
<accession>A0A0B7JX68</accession>
<organism evidence="2">
    <name type="scientific">Bionectria ochroleuca</name>
    <name type="common">Gliocladium roseum</name>
    <dbReference type="NCBI Taxonomy" id="29856"/>
    <lineage>
        <taxon>Eukaryota</taxon>
        <taxon>Fungi</taxon>
        <taxon>Dikarya</taxon>
        <taxon>Ascomycota</taxon>
        <taxon>Pezizomycotina</taxon>
        <taxon>Sordariomycetes</taxon>
        <taxon>Hypocreomycetidae</taxon>
        <taxon>Hypocreales</taxon>
        <taxon>Bionectriaceae</taxon>
        <taxon>Clonostachys</taxon>
    </lineage>
</organism>
<gene>
    <name evidence="2" type="ORF">BN869_000003897_1</name>
</gene>
<dbReference type="PANTHER" id="PTHR37540:SF5">
    <property type="entry name" value="TRANSCRIPTION FACTOR DOMAIN-CONTAINING PROTEIN"/>
    <property type="match status" value="1"/>
</dbReference>
<dbReference type="EMBL" id="CDPU01000008">
    <property type="protein sequence ID" value="CEO47842.1"/>
    <property type="molecule type" value="Genomic_DNA"/>
</dbReference>
<keyword evidence="1" id="KW-0539">Nucleus</keyword>
<reference evidence="2" key="1">
    <citation type="submission" date="2015-01" db="EMBL/GenBank/DDBJ databases">
        <authorList>
            <person name="Durling Mikael"/>
        </authorList>
    </citation>
    <scope>NUCLEOTIDE SEQUENCE</scope>
</reference>
<dbReference type="InterPro" id="IPR021858">
    <property type="entry name" value="Fun_TF"/>
</dbReference>
<name>A0A0B7JX68_BIOOC</name>